<dbReference type="OrthoDB" id="9789668at2"/>
<dbReference type="AlphaFoldDB" id="A0A1E5HAS4"/>
<dbReference type="InterPro" id="IPR006015">
    <property type="entry name" value="Universal_stress_UspA"/>
</dbReference>
<reference evidence="5" key="1">
    <citation type="submission" date="2016-09" db="EMBL/GenBank/DDBJ databases">
        <authorList>
            <person name="Gulvik C.A."/>
        </authorList>
    </citation>
    <scope>NUCLEOTIDE SEQUENCE [LARGE SCALE GENOMIC DNA]</scope>
    <source>
        <strain evidence="5">LMG 26676</strain>
    </source>
</reference>
<evidence type="ECO:0000256" key="2">
    <source>
        <dbReference type="PIRNR" id="PIRNR006276"/>
    </source>
</evidence>
<dbReference type="PANTHER" id="PTHR46268">
    <property type="entry name" value="STRESS RESPONSE PROTEIN NHAX"/>
    <property type="match status" value="1"/>
</dbReference>
<dbReference type="RefSeq" id="WP_069640607.1">
    <property type="nucleotide sequence ID" value="NZ_JAFBEZ010000007.1"/>
</dbReference>
<keyword evidence="2" id="KW-0963">Cytoplasm</keyword>
<dbReference type="Pfam" id="PF00582">
    <property type="entry name" value="Usp"/>
    <property type="match status" value="1"/>
</dbReference>
<dbReference type="EMBL" id="MIKC01000034">
    <property type="protein sequence ID" value="OEG22047.1"/>
    <property type="molecule type" value="Genomic_DNA"/>
</dbReference>
<keyword evidence="5" id="KW-1185">Reference proteome</keyword>
<dbReference type="PIRSF" id="PIRSF006276">
    <property type="entry name" value="UspA"/>
    <property type="match status" value="1"/>
</dbReference>
<evidence type="ECO:0000313" key="5">
    <source>
        <dbReference type="Proteomes" id="UP000094469"/>
    </source>
</evidence>
<dbReference type="PRINTS" id="PR01438">
    <property type="entry name" value="UNVRSLSTRESS"/>
</dbReference>
<name>A0A1E5HAS4_9ENTE</name>
<proteinExistence type="inferred from homology"/>
<accession>A0A1E5HAS4</accession>
<sequence>MLQNYRKIMVAVDGSSEAELAFQKAMNVAMRNDAELLLAHVIDTRAFQSVSSFDGVLAEQATEMAKQTLEGYKKQAKEHGCEKVTSLIEYGSPKPLIAKQLPQDHEVDLIMLGATGLNAVERLFIGSVSEYVIRNATCDVLVVRTDLANKIPIQQDEDN</sequence>
<dbReference type="Gene3D" id="3.40.50.620">
    <property type="entry name" value="HUPs"/>
    <property type="match status" value="1"/>
</dbReference>
<evidence type="ECO:0000259" key="3">
    <source>
        <dbReference type="Pfam" id="PF00582"/>
    </source>
</evidence>
<dbReference type="CDD" id="cd00293">
    <property type="entry name" value="USP-like"/>
    <property type="match status" value="1"/>
</dbReference>
<dbReference type="InterPro" id="IPR006016">
    <property type="entry name" value="UspA"/>
</dbReference>
<protein>
    <recommendedName>
        <fullName evidence="2">Universal stress protein</fullName>
    </recommendedName>
</protein>
<feature type="domain" description="UspA" evidence="3">
    <location>
        <begin position="5"/>
        <end position="144"/>
    </location>
</feature>
<dbReference type="PANTHER" id="PTHR46268:SF6">
    <property type="entry name" value="UNIVERSAL STRESS PROTEIN UP12"/>
    <property type="match status" value="1"/>
</dbReference>
<comment type="similarity">
    <text evidence="1 2">Belongs to the universal stress protein A family.</text>
</comment>
<gene>
    <name evidence="4" type="ORF">BCR24_04910</name>
</gene>
<comment type="subcellular location">
    <subcellularLocation>
        <location evidence="2">Cytoplasm</location>
    </subcellularLocation>
</comment>
<evidence type="ECO:0000313" key="4">
    <source>
        <dbReference type="EMBL" id="OEG22047.1"/>
    </source>
</evidence>
<evidence type="ECO:0000256" key="1">
    <source>
        <dbReference type="ARBA" id="ARBA00008791"/>
    </source>
</evidence>
<comment type="caution">
    <text evidence="4">The sequence shown here is derived from an EMBL/GenBank/DDBJ whole genome shotgun (WGS) entry which is preliminary data.</text>
</comment>
<dbReference type="STRING" id="1131292.BCR24_04910"/>
<dbReference type="InterPro" id="IPR014729">
    <property type="entry name" value="Rossmann-like_a/b/a_fold"/>
</dbReference>
<dbReference type="GO" id="GO:0005737">
    <property type="term" value="C:cytoplasm"/>
    <property type="evidence" value="ECO:0007669"/>
    <property type="project" value="UniProtKB-SubCell"/>
</dbReference>
<dbReference type="SUPFAM" id="SSF52402">
    <property type="entry name" value="Adenine nucleotide alpha hydrolases-like"/>
    <property type="match status" value="1"/>
</dbReference>
<organism evidence="4 5">
    <name type="scientific">Enterococcus ureilyticus</name>
    <dbReference type="NCBI Taxonomy" id="1131292"/>
    <lineage>
        <taxon>Bacteria</taxon>
        <taxon>Bacillati</taxon>
        <taxon>Bacillota</taxon>
        <taxon>Bacilli</taxon>
        <taxon>Lactobacillales</taxon>
        <taxon>Enterococcaceae</taxon>
        <taxon>Enterococcus</taxon>
    </lineage>
</organism>
<dbReference type="Proteomes" id="UP000094469">
    <property type="component" value="Unassembled WGS sequence"/>
</dbReference>